<evidence type="ECO:0000313" key="2">
    <source>
        <dbReference type="Proteomes" id="UP000054549"/>
    </source>
</evidence>
<name>A0A0C2WF97_AMAMK</name>
<feature type="non-terminal residue" evidence="1">
    <location>
        <position position="270"/>
    </location>
</feature>
<dbReference type="Proteomes" id="UP000054549">
    <property type="component" value="Unassembled WGS sequence"/>
</dbReference>
<organism evidence="1 2">
    <name type="scientific">Amanita muscaria (strain Koide BX008)</name>
    <dbReference type="NCBI Taxonomy" id="946122"/>
    <lineage>
        <taxon>Eukaryota</taxon>
        <taxon>Fungi</taxon>
        <taxon>Dikarya</taxon>
        <taxon>Basidiomycota</taxon>
        <taxon>Agaricomycotina</taxon>
        <taxon>Agaricomycetes</taxon>
        <taxon>Agaricomycetidae</taxon>
        <taxon>Agaricales</taxon>
        <taxon>Pluteineae</taxon>
        <taxon>Amanitaceae</taxon>
        <taxon>Amanita</taxon>
    </lineage>
</organism>
<dbReference type="STRING" id="946122.A0A0C2WF97"/>
<sequence length="270" mass="31326">LKSADGWYKVAINIPVPFERVKHDSMSDVPLFRVESLFFRRPAEVVKAALQDALPEEFHLQPFKMYWQRDENDPVDLERIYTDLYNADEFLNEHDCIQNKHGTSEHENVIASIMLWSDSTQLANFGTASLWPIYLFLGNQSKYVRCKPKAFAAHHIAYIPKLSDKIQDFCQDTFGKAATSHILTHMRRELMHEVWKIILDDEFIDTYTHGFLMEFTNGTVRRVFPRIFTYSADYPEKVLLAGIKQLGKCPCPTCLVLKKNIQFLGTARDT</sequence>
<keyword evidence="2" id="KW-1185">Reference proteome</keyword>
<proteinExistence type="predicted"/>
<dbReference type="InParanoid" id="A0A0C2WF97"/>
<dbReference type="Pfam" id="PF18759">
    <property type="entry name" value="Plavaka"/>
    <property type="match status" value="1"/>
</dbReference>
<accession>A0A0C2WF97</accession>
<evidence type="ECO:0000313" key="1">
    <source>
        <dbReference type="EMBL" id="KIL60072.1"/>
    </source>
</evidence>
<dbReference type="AlphaFoldDB" id="A0A0C2WF97"/>
<protein>
    <submittedName>
        <fullName evidence="1">Uncharacterized protein</fullName>
    </submittedName>
</protein>
<dbReference type="EMBL" id="KN818305">
    <property type="protein sequence ID" value="KIL60072.1"/>
    <property type="molecule type" value="Genomic_DNA"/>
</dbReference>
<reference evidence="1 2" key="1">
    <citation type="submission" date="2014-04" db="EMBL/GenBank/DDBJ databases">
        <title>Evolutionary Origins and Diversification of the Mycorrhizal Mutualists.</title>
        <authorList>
            <consortium name="DOE Joint Genome Institute"/>
            <consortium name="Mycorrhizal Genomics Consortium"/>
            <person name="Kohler A."/>
            <person name="Kuo A."/>
            <person name="Nagy L.G."/>
            <person name="Floudas D."/>
            <person name="Copeland A."/>
            <person name="Barry K.W."/>
            <person name="Cichocki N."/>
            <person name="Veneault-Fourrey C."/>
            <person name="LaButti K."/>
            <person name="Lindquist E.A."/>
            <person name="Lipzen A."/>
            <person name="Lundell T."/>
            <person name="Morin E."/>
            <person name="Murat C."/>
            <person name="Riley R."/>
            <person name="Ohm R."/>
            <person name="Sun H."/>
            <person name="Tunlid A."/>
            <person name="Henrissat B."/>
            <person name="Grigoriev I.V."/>
            <person name="Hibbett D.S."/>
            <person name="Martin F."/>
        </authorList>
    </citation>
    <scope>NUCLEOTIDE SEQUENCE [LARGE SCALE GENOMIC DNA]</scope>
    <source>
        <strain evidence="1 2">Koide BX008</strain>
    </source>
</reference>
<feature type="non-terminal residue" evidence="1">
    <location>
        <position position="1"/>
    </location>
</feature>
<gene>
    <name evidence="1" type="ORF">M378DRAFT_47864</name>
</gene>
<dbReference type="OrthoDB" id="3208495at2759"/>
<dbReference type="InterPro" id="IPR041078">
    <property type="entry name" value="Plavaka"/>
</dbReference>
<dbReference type="HOGENOM" id="CLU_002498_2_0_1"/>